<dbReference type="AlphaFoldDB" id="A0A7I7YQS2"/>
<dbReference type="PRINTS" id="PR00352">
    <property type="entry name" value="3FE4SFRDOXIN"/>
</dbReference>
<sequence>MEGQLMRVTVDENLCEASGFCESLAPEVFELGDADVVQIADGPVPPRLEIDVRAAVDQCPKAALRLIE</sequence>
<evidence type="ECO:0000313" key="10">
    <source>
        <dbReference type="Proteomes" id="UP000467105"/>
    </source>
</evidence>
<dbReference type="GO" id="GO:0009055">
    <property type="term" value="F:electron transfer activity"/>
    <property type="evidence" value="ECO:0007669"/>
    <property type="project" value="UniProtKB-UniRule"/>
</dbReference>
<proteinExistence type="predicted"/>
<name>A0A7I7YQS2_9MYCO</name>
<keyword evidence="7" id="KW-0003">3Fe-4S</keyword>
<evidence type="ECO:0000256" key="1">
    <source>
        <dbReference type="ARBA" id="ARBA00001927"/>
    </source>
</evidence>
<keyword evidence="3 8" id="KW-0479">Metal-binding</keyword>
<dbReference type="PANTHER" id="PTHR36923:SF3">
    <property type="entry name" value="FERREDOXIN"/>
    <property type="match status" value="1"/>
</dbReference>
<dbReference type="GO" id="GO:0051538">
    <property type="term" value="F:3 iron, 4 sulfur cluster binding"/>
    <property type="evidence" value="ECO:0007669"/>
    <property type="project" value="UniProtKB-KW"/>
</dbReference>
<dbReference type="SUPFAM" id="SSF54862">
    <property type="entry name" value="4Fe-4S ferredoxins"/>
    <property type="match status" value="1"/>
</dbReference>
<keyword evidence="2 8" id="KW-0813">Transport</keyword>
<evidence type="ECO:0000256" key="2">
    <source>
        <dbReference type="ARBA" id="ARBA00022448"/>
    </source>
</evidence>
<keyword evidence="5 8" id="KW-0408">Iron</keyword>
<comment type="function">
    <text evidence="8">Ferredoxins are iron-sulfur proteins that transfer electrons in a wide variety of metabolic reactions.</text>
</comment>
<dbReference type="Proteomes" id="UP000467105">
    <property type="component" value="Chromosome"/>
</dbReference>
<keyword evidence="6 8" id="KW-0411">Iron-sulfur</keyword>
<keyword evidence="10" id="KW-1185">Reference proteome</keyword>
<gene>
    <name evidence="9" type="ORF">MPRM_03820</name>
</gene>
<dbReference type="GO" id="GO:0005506">
    <property type="term" value="F:iron ion binding"/>
    <property type="evidence" value="ECO:0007669"/>
    <property type="project" value="UniProtKB-UniRule"/>
</dbReference>
<dbReference type="Gene3D" id="3.30.70.20">
    <property type="match status" value="1"/>
</dbReference>
<keyword evidence="4 8" id="KW-0249">Electron transport</keyword>
<organism evidence="9 10">
    <name type="scientific">Mycobacterium parmense</name>
    <dbReference type="NCBI Taxonomy" id="185642"/>
    <lineage>
        <taxon>Bacteria</taxon>
        <taxon>Bacillati</taxon>
        <taxon>Actinomycetota</taxon>
        <taxon>Actinomycetes</taxon>
        <taxon>Mycobacteriales</taxon>
        <taxon>Mycobacteriaceae</taxon>
        <taxon>Mycobacterium</taxon>
        <taxon>Mycobacterium simiae complex</taxon>
    </lineage>
</organism>
<dbReference type="InterPro" id="IPR051269">
    <property type="entry name" value="Fe-S_cluster_ET"/>
</dbReference>
<evidence type="ECO:0000256" key="3">
    <source>
        <dbReference type="ARBA" id="ARBA00022723"/>
    </source>
</evidence>
<comment type="cofactor">
    <cofactor evidence="1">
        <name>[3Fe-4S] cluster</name>
        <dbReference type="ChEBI" id="CHEBI:21137"/>
    </cofactor>
</comment>
<evidence type="ECO:0000313" key="9">
    <source>
        <dbReference type="EMBL" id="BBZ43101.1"/>
    </source>
</evidence>
<evidence type="ECO:0000256" key="5">
    <source>
        <dbReference type="ARBA" id="ARBA00023004"/>
    </source>
</evidence>
<dbReference type="InterPro" id="IPR001080">
    <property type="entry name" value="3Fe4S_ferredoxin"/>
</dbReference>
<dbReference type="EMBL" id="AP022614">
    <property type="protein sequence ID" value="BBZ43101.1"/>
    <property type="molecule type" value="Genomic_DNA"/>
</dbReference>
<dbReference type="PANTHER" id="PTHR36923">
    <property type="entry name" value="FERREDOXIN"/>
    <property type="match status" value="1"/>
</dbReference>
<dbReference type="Pfam" id="PF13459">
    <property type="entry name" value="Fer4_15"/>
    <property type="match status" value="1"/>
</dbReference>
<evidence type="ECO:0000256" key="7">
    <source>
        <dbReference type="ARBA" id="ARBA00023291"/>
    </source>
</evidence>
<protein>
    <recommendedName>
        <fullName evidence="8">Ferredoxin</fullName>
    </recommendedName>
</protein>
<evidence type="ECO:0000256" key="4">
    <source>
        <dbReference type="ARBA" id="ARBA00022982"/>
    </source>
</evidence>
<dbReference type="RefSeq" id="WP_264048908.1">
    <property type="nucleotide sequence ID" value="NZ_AP022614.1"/>
</dbReference>
<evidence type="ECO:0000256" key="6">
    <source>
        <dbReference type="ARBA" id="ARBA00023014"/>
    </source>
</evidence>
<reference evidence="9 10" key="1">
    <citation type="journal article" date="2019" name="Emerg. Microbes Infect.">
        <title>Comprehensive subspecies identification of 175 nontuberculous mycobacteria species based on 7547 genomic profiles.</title>
        <authorList>
            <person name="Matsumoto Y."/>
            <person name="Kinjo T."/>
            <person name="Motooka D."/>
            <person name="Nabeya D."/>
            <person name="Jung N."/>
            <person name="Uechi K."/>
            <person name="Horii T."/>
            <person name="Iida T."/>
            <person name="Fujita J."/>
            <person name="Nakamura S."/>
        </authorList>
    </citation>
    <scope>NUCLEOTIDE SEQUENCE [LARGE SCALE GENOMIC DNA]</scope>
    <source>
        <strain evidence="9 10">JCM 14742</strain>
    </source>
</reference>
<accession>A0A7I7YQS2</accession>
<evidence type="ECO:0000256" key="8">
    <source>
        <dbReference type="RuleBase" id="RU368020"/>
    </source>
</evidence>